<name>A0A6M3L3W7_9ZZZZ</name>
<proteinExistence type="predicted"/>
<accession>A0A6M3L3W7</accession>
<evidence type="ECO:0000256" key="1">
    <source>
        <dbReference type="SAM" id="MobiDB-lite"/>
    </source>
</evidence>
<evidence type="ECO:0000313" key="3">
    <source>
        <dbReference type="EMBL" id="QJA88025.1"/>
    </source>
</evidence>
<evidence type="ECO:0000313" key="2">
    <source>
        <dbReference type="EMBL" id="QJA68164.1"/>
    </source>
</evidence>
<feature type="region of interest" description="Disordered" evidence="1">
    <location>
        <begin position="1"/>
        <end position="25"/>
    </location>
</feature>
<dbReference type="EMBL" id="MT141592">
    <property type="protein sequence ID" value="QJA68164.1"/>
    <property type="molecule type" value="Genomic_DNA"/>
</dbReference>
<feature type="compositionally biased region" description="Basic residues" evidence="1">
    <location>
        <begin position="1"/>
        <end position="13"/>
    </location>
</feature>
<reference evidence="3" key="1">
    <citation type="submission" date="2020-03" db="EMBL/GenBank/DDBJ databases">
        <title>The deep terrestrial virosphere.</title>
        <authorList>
            <person name="Holmfeldt K."/>
            <person name="Nilsson E."/>
            <person name="Simone D."/>
            <person name="Lopez-Fernandez M."/>
            <person name="Wu X."/>
            <person name="de Brujin I."/>
            <person name="Lundin D."/>
            <person name="Andersson A."/>
            <person name="Bertilsson S."/>
            <person name="Dopson M."/>
        </authorList>
    </citation>
    <scope>NUCLEOTIDE SEQUENCE</scope>
    <source>
        <strain evidence="2">MM415A07981</strain>
        <strain evidence="3">MM415B02838</strain>
    </source>
</reference>
<dbReference type="AlphaFoldDB" id="A0A6M3L3W7"/>
<gene>
    <name evidence="2" type="ORF">MM415A07981_0007</name>
    <name evidence="3" type="ORF">MM415B02838_0008</name>
</gene>
<sequence length="74" mass="8748">MRGKKAKKLRHKASQLATNEEGISHKEKAGEFGKSFQRYYPEGTFERIYADLKHRKYRGKERAKKEDLGRYLTT</sequence>
<protein>
    <submittedName>
        <fullName evidence="3">Uncharacterized protein</fullName>
    </submittedName>
</protein>
<organism evidence="3">
    <name type="scientific">viral metagenome</name>
    <dbReference type="NCBI Taxonomy" id="1070528"/>
    <lineage>
        <taxon>unclassified sequences</taxon>
        <taxon>metagenomes</taxon>
        <taxon>organismal metagenomes</taxon>
    </lineage>
</organism>
<dbReference type="EMBL" id="MT142748">
    <property type="protein sequence ID" value="QJA88025.1"/>
    <property type="molecule type" value="Genomic_DNA"/>
</dbReference>